<dbReference type="EMBL" id="CDSF01000144">
    <property type="protein sequence ID" value="CEP03162.1"/>
    <property type="molecule type" value="Genomic_DNA"/>
</dbReference>
<dbReference type="Proteomes" id="UP000039324">
    <property type="component" value="Unassembled WGS sequence"/>
</dbReference>
<evidence type="ECO:0000256" key="1">
    <source>
        <dbReference type="SAM" id="MobiDB-lite"/>
    </source>
</evidence>
<dbReference type="AlphaFoldDB" id="A0A0G4J6N4"/>
<proteinExistence type="predicted"/>
<evidence type="ECO:0000313" key="2">
    <source>
        <dbReference type="EMBL" id="CEP03162.1"/>
    </source>
</evidence>
<name>A0A0G4J6N4_PLABS</name>
<sequence length="96" mass="10401">MKRMAYSVFGRPPRPILWHGVERAEVSVSGAGDGVPSVDLHRVPGPGDQRRAQGGRCEYVDPEAAGEGRRIGADQKPRYAHSGPVLSDVPRIVMLN</sequence>
<reference evidence="2 3" key="1">
    <citation type="submission" date="2015-02" db="EMBL/GenBank/DDBJ databases">
        <authorList>
            <person name="Chooi Y.-H."/>
        </authorList>
    </citation>
    <scope>NUCLEOTIDE SEQUENCE [LARGE SCALE GENOMIC DNA]</scope>
    <source>
        <strain evidence="2">E3</strain>
    </source>
</reference>
<keyword evidence="3" id="KW-1185">Reference proteome</keyword>
<organism evidence="2 3">
    <name type="scientific">Plasmodiophora brassicae</name>
    <name type="common">Clubroot disease agent</name>
    <dbReference type="NCBI Taxonomy" id="37360"/>
    <lineage>
        <taxon>Eukaryota</taxon>
        <taxon>Sar</taxon>
        <taxon>Rhizaria</taxon>
        <taxon>Endomyxa</taxon>
        <taxon>Phytomyxea</taxon>
        <taxon>Plasmodiophorida</taxon>
        <taxon>Plasmodiophoridae</taxon>
        <taxon>Plasmodiophora</taxon>
    </lineage>
</organism>
<gene>
    <name evidence="2" type="ORF">PBRA_002921</name>
</gene>
<protein>
    <submittedName>
        <fullName evidence="2">Uncharacterized protein</fullName>
    </submittedName>
</protein>
<accession>A0A0G4J6N4</accession>
<feature type="region of interest" description="Disordered" evidence="1">
    <location>
        <begin position="29"/>
        <end position="55"/>
    </location>
</feature>
<evidence type="ECO:0000313" key="3">
    <source>
        <dbReference type="Proteomes" id="UP000039324"/>
    </source>
</evidence>